<organism evidence="3 4">
    <name type="scientific">Aureobasidium namibiae CBS 147.97</name>
    <dbReference type="NCBI Taxonomy" id="1043004"/>
    <lineage>
        <taxon>Eukaryota</taxon>
        <taxon>Fungi</taxon>
        <taxon>Dikarya</taxon>
        <taxon>Ascomycota</taxon>
        <taxon>Pezizomycotina</taxon>
        <taxon>Dothideomycetes</taxon>
        <taxon>Dothideomycetidae</taxon>
        <taxon>Dothideales</taxon>
        <taxon>Saccotheciaceae</taxon>
        <taxon>Aureobasidium</taxon>
    </lineage>
</organism>
<feature type="domain" description="PXA" evidence="2">
    <location>
        <begin position="88"/>
        <end position="272"/>
    </location>
</feature>
<evidence type="ECO:0000259" key="2">
    <source>
        <dbReference type="PROSITE" id="PS51207"/>
    </source>
</evidence>
<dbReference type="PANTHER" id="PTHR22775">
    <property type="entry name" value="SORTING NEXIN"/>
    <property type="match status" value="1"/>
</dbReference>
<feature type="region of interest" description="Disordered" evidence="1">
    <location>
        <begin position="354"/>
        <end position="381"/>
    </location>
</feature>
<accession>A0A074WR82</accession>
<proteinExistence type="predicted"/>
<dbReference type="PROSITE" id="PS51207">
    <property type="entry name" value="PXA"/>
    <property type="match status" value="1"/>
</dbReference>
<feature type="compositionally biased region" description="Polar residues" evidence="1">
    <location>
        <begin position="17"/>
        <end position="28"/>
    </location>
</feature>
<dbReference type="OrthoDB" id="5582218at2759"/>
<gene>
    <name evidence="3" type="ORF">M436DRAFT_41689</name>
</gene>
<name>A0A074WR82_9PEZI</name>
<dbReference type="PANTHER" id="PTHR22775:SF3">
    <property type="entry name" value="SORTING NEXIN-13"/>
    <property type="match status" value="1"/>
</dbReference>
<dbReference type="HOGENOM" id="CLU_018250_1_0_1"/>
<feature type="region of interest" description="Disordered" evidence="1">
    <location>
        <begin position="1"/>
        <end position="39"/>
    </location>
</feature>
<feature type="compositionally biased region" description="Basic residues" evidence="1">
    <location>
        <begin position="29"/>
        <end position="38"/>
    </location>
</feature>
<dbReference type="EMBL" id="KL584705">
    <property type="protein sequence ID" value="KEQ75675.1"/>
    <property type="molecule type" value="Genomic_DNA"/>
</dbReference>
<reference evidence="3 4" key="1">
    <citation type="journal article" date="2014" name="BMC Genomics">
        <title>Genome sequencing of four Aureobasidium pullulans varieties: biotechnological potential, stress tolerance, and description of new species.</title>
        <authorList>
            <person name="Gostin Ar C."/>
            <person name="Ohm R.A."/>
            <person name="Kogej T."/>
            <person name="Sonjak S."/>
            <person name="Turk M."/>
            <person name="Zajc J."/>
            <person name="Zalar P."/>
            <person name="Grube M."/>
            <person name="Sun H."/>
            <person name="Han J."/>
            <person name="Sharma A."/>
            <person name="Chiniquy J."/>
            <person name="Ngan C.Y."/>
            <person name="Lipzen A."/>
            <person name="Barry K."/>
            <person name="Grigoriev I.V."/>
            <person name="Gunde-Cimerman N."/>
        </authorList>
    </citation>
    <scope>NUCLEOTIDE SEQUENCE [LARGE SCALE GENOMIC DNA]</scope>
    <source>
        <strain evidence="3 4">CBS 147.97</strain>
    </source>
</reference>
<dbReference type="GO" id="GO:0035091">
    <property type="term" value="F:phosphatidylinositol binding"/>
    <property type="evidence" value="ECO:0007669"/>
    <property type="project" value="TreeGrafter"/>
</dbReference>
<dbReference type="InterPro" id="IPR003114">
    <property type="entry name" value="Phox_assoc"/>
</dbReference>
<evidence type="ECO:0000313" key="4">
    <source>
        <dbReference type="Proteomes" id="UP000027730"/>
    </source>
</evidence>
<dbReference type="Proteomes" id="UP000027730">
    <property type="component" value="Unassembled WGS sequence"/>
</dbReference>
<evidence type="ECO:0000256" key="1">
    <source>
        <dbReference type="SAM" id="MobiDB-lite"/>
    </source>
</evidence>
<dbReference type="SMART" id="SM00313">
    <property type="entry name" value="PXA"/>
    <property type="match status" value="1"/>
</dbReference>
<keyword evidence="4" id="KW-1185">Reference proteome</keyword>
<dbReference type="RefSeq" id="XP_013429565.1">
    <property type="nucleotide sequence ID" value="XM_013574111.1"/>
</dbReference>
<dbReference type="GeneID" id="25409603"/>
<evidence type="ECO:0000313" key="3">
    <source>
        <dbReference type="EMBL" id="KEQ75675.1"/>
    </source>
</evidence>
<dbReference type="Pfam" id="PF02194">
    <property type="entry name" value="PXA"/>
    <property type="match status" value="1"/>
</dbReference>
<dbReference type="STRING" id="1043004.A0A074WR82"/>
<dbReference type="AlphaFoldDB" id="A0A074WR82"/>
<sequence>MDQEQGRTAPRGHARTKSNTSVGSNNPSKLRHTRSKSTKKLDSIYSDEATIAFIKRTLCAQQLTGPEGSRARNTSKPLSELLPPLTSSNQVDLQLYALISIIIKDFVQAWYSRITPDQQFTDQVVQIIAHCTHALELRITAVDLEALIFDELFELIDVHVTAYRTAHSGSYTSFLVANPREIYHAINPHPALSPVPFEAGSLASLDQAENEAAWRQLLIQGVLSHLLPPEDLNNPPLRVLVTEIFSELIIGRGVCGNICEGWFIWDVVSKLLAILRPSGSDVLQQPPISPNRLEKFGLLADDSDDAEEPPAIARRCPVDALSSVFLQVMQYAFLAFISLRAFFSALSDAASLPPRTNNSEDSMHGELDDSGSLSQHSTRDSPKRPILGMSLWSCCSHLLSLDLQMPWLTTMGAYIQWLLICSSWKVGCTNSRLDRLLSHHIHTKILDPTRLPSILLLIRTNMFPNNSLGPGRVPPTPEEAMELRARCAASIIAALPPIVVKQVFAKRGEEEVQKQVEEMLETFGDAYLNKHLVVAIVDLVVVRLFPELAEQRIQVS</sequence>
<protein>
    <recommendedName>
        <fullName evidence="2">PXA domain-containing protein</fullName>
    </recommendedName>
</protein>